<evidence type="ECO:0000259" key="4">
    <source>
        <dbReference type="Pfam" id="PF06429"/>
    </source>
</evidence>
<dbReference type="InterPro" id="IPR037925">
    <property type="entry name" value="FlgE/F/G-like"/>
</dbReference>
<dbReference type="InterPro" id="IPR001444">
    <property type="entry name" value="Flag_bb_rod_N"/>
</dbReference>
<evidence type="ECO:0000256" key="2">
    <source>
        <dbReference type="RuleBase" id="RU362116"/>
    </source>
</evidence>
<proteinExistence type="inferred from homology"/>
<dbReference type="EMBL" id="JAHQCR010000076">
    <property type="protein sequence ID" value="MBU9723419.1"/>
    <property type="molecule type" value="Genomic_DNA"/>
</dbReference>
<evidence type="ECO:0000259" key="5">
    <source>
        <dbReference type="Pfam" id="PF22692"/>
    </source>
</evidence>
<organism evidence="6 7">
    <name type="scientific">Evansella alkalicola</name>
    <dbReference type="NCBI Taxonomy" id="745819"/>
    <lineage>
        <taxon>Bacteria</taxon>
        <taxon>Bacillati</taxon>
        <taxon>Bacillota</taxon>
        <taxon>Bacilli</taxon>
        <taxon>Bacillales</taxon>
        <taxon>Bacillaceae</taxon>
        <taxon>Evansella</taxon>
    </lineage>
</organism>
<keyword evidence="7" id="KW-1185">Reference proteome</keyword>
<dbReference type="PROSITE" id="PS00588">
    <property type="entry name" value="FLAGELLA_BB_ROD"/>
    <property type="match status" value="1"/>
</dbReference>
<dbReference type="Pfam" id="PF22692">
    <property type="entry name" value="LlgE_F_G_D1"/>
    <property type="match status" value="1"/>
</dbReference>
<dbReference type="PANTHER" id="PTHR30435">
    <property type="entry name" value="FLAGELLAR PROTEIN"/>
    <property type="match status" value="1"/>
</dbReference>
<evidence type="ECO:0000259" key="3">
    <source>
        <dbReference type="Pfam" id="PF00460"/>
    </source>
</evidence>
<dbReference type="Pfam" id="PF06429">
    <property type="entry name" value="Flg_bbr_C"/>
    <property type="match status" value="1"/>
</dbReference>
<evidence type="ECO:0000313" key="6">
    <source>
        <dbReference type="EMBL" id="MBU9723419.1"/>
    </source>
</evidence>
<keyword evidence="2" id="KW-0975">Bacterial flagellum</keyword>
<keyword evidence="6" id="KW-0966">Cell projection</keyword>
<gene>
    <name evidence="6" type="ORF">KS407_18535</name>
</gene>
<feature type="domain" description="Flagellar hook protein FlgE/F/G-like D1" evidence="5">
    <location>
        <begin position="104"/>
        <end position="171"/>
    </location>
</feature>
<comment type="similarity">
    <text evidence="1 2">Belongs to the flagella basal body rod proteins family.</text>
</comment>
<dbReference type="InterPro" id="IPR019776">
    <property type="entry name" value="Flagellar_basal_body_rod_CS"/>
</dbReference>
<dbReference type="InterPro" id="IPR010930">
    <property type="entry name" value="Flg_bb/hook_C_dom"/>
</dbReference>
<sequence length="279" mass="30511">MIQSMITSATTMGQLQNKLDVTSNNLANMNTTGYKRREVTFADLLFQQVNNQTVAAHEVGRTTPNGIRVGSGAAVAQTAMRLEQGAIQNTDRPLDLALTERGFFFEIAPSEDGTRRFTRDGAFYLSPNPDVEGENHLVNQNGDYVLSQAGTPITLPAGYQDITITESGTILVTDQNGNTEQVSQLQIVQVTKPQLMLASGENNFIFPNLEELELGFADVLVEGVGAAGAEVIQQRALEMSNVDMGREMTEMLLAQRNYQFNSQAISITDQMMGLVNNLR</sequence>
<dbReference type="SUPFAM" id="SSF117143">
    <property type="entry name" value="Flagellar hook protein flgE"/>
    <property type="match status" value="1"/>
</dbReference>
<reference evidence="6 7" key="1">
    <citation type="submission" date="2021-06" db="EMBL/GenBank/DDBJ databases">
        <title>Bacillus sp. RD4P76, an endophyte from a halophyte.</title>
        <authorList>
            <person name="Sun J.-Q."/>
        </authorList>
    </citation>
    <scope>NUCLEOTIDE SEQUENCE [LARGE SCALE GENOMIC DNA]</scope>
    <source>
        <strain evidence="6 7">JCM 17098</strain>
    </source>
</reference>
<comment type="caution">
    <text evidence="6">The sequence shown here is derived from an EMBL/GenBank/DDBJ whole genome shotgun (WGS) entry which is preliminary data.</text>
</comment>
<keyword evidence="6" id="KW-0969">Cilium</keyword>
<keyword evidence="6" id="KW-0282">Flagellum</keyword>
<dbReference type="PANTHER" id="PTHR30435:SF19">
    <property type="entry name" value="FLAGELLAR BASAL-BODY ROD PROTEIN FLGG"/>
    <property type="match status" value="1"/>
</dbReference>
<protein>
    <submittedName>
        <fullName evidence="6">Flagellar hook-basal body protein</fullName>
    </submittedName>
</protein>
<dbReference type="Proteomes" id="UP000790580">
    <property type="component" value="Unassembled WGS sequence"/>
</dbReference>
<feature type="domain" description="Flagellar basal-body/hook protein C-terminal" evidence="4">
    <location>
        <begin position="233"/>
        <end position="278"/>
    </location>
</feature>
<evidence type="ECO:0000256" key="1">
    <source>
        <dbReference type="ARBA" id="ARBA00009677"/>
    </source>
</evidence>
<name>A0ABS6K0G0_9BACI</name>
<dbReference type="Pfam" id="PF00460">
    <property type="entry name" value="Flg_bb_rod"/>
    <property type="match status" value="1"/>
</dbReference>
<feature type="domain" description="Flagellar basal body rod protein N-terminal" evidence="3">
    <location>
        <begin position="7"/>
        <end position="35"/>
    </location>
</feature>
<accession>A0ABS6K0G0</accession>
<dbReference type="InterPro" id="IPR053967">
    <property type="entry name" value="LlgE_F_G-like_D1"/>
</dbReference>
<dbReference type="NCBIfam" id="TIGR03506">
    <property type="entry name" value="FlgEFG_subfam"/>
    <property type="match status" value="1"/>
</dbReference>
<evidence type="ECO:0000313" key="7">
    <source>
        <dbReference type="Proteomes" id="UP000790580"/>
    </source>
</evidence>
<comment type="subcellular location">
    <subcellularLocation>
        <location evidence="2">Bacterial flagellum basal body</location>
    </subcellularLocation>
</comment>
<dbReference type="InterPro" id="IPR020013">
    <property type="entry name" value="Flagellar_FlgE/F/G"/>
</dbReference>